<keyword evidence="3" id="KW-1015">Disulfide bond</keyword>
<dbReference type="GO" id="GO:0044096">
    <property type="term" value="C:type IV pilus"/>
    <property type="evidence" value="ECO:0007669"/>
    <property type="project" value="TreeGrafter"/>
</dbReference>
<dbReference type="AlphaFoldDB" id="A0A2I7N9S1"/>
<dbReference type="InterPro" id="IPR001082">
    <property type="entry name" value="Pilin"/>
</dbReference>
<dbReference type="InterPro" id="IPR012902">
    <property type="entry name" value="N_methyl_site"/>
</dbReference>
<feature type="transmembrane region" description="Helical" evidence="4">
    <location>
        <begin position="7"/>
        <end position="29"/>
    </location>
</feature>
<dbReference type="GO" id="GO:0043107">
    <property type="term" value="P:type IV pilus-dependent motility"/>
    <property type="evidence" value="ECO:0007669"/>
    <property type="project" value="TreeGrafter"/>
</dbReference>
<protein>
    <recommendedName>
        <fullName evidence="7">Prepilin-type N-terminal cleavage/methylation domain-containing protein</fullName>
    </recommendedName>
</protein>
<keyword evidence="2" id="KW-0488">Methylation</keyword>
<name>A0A2I7N9S1_9NEIS</name>
<keyword evidence="4" id="KW-0812">Transmembrane</keyword>
<keyword evidence="4" id="KW-1133">Transmembrane helix</keyword>
<proteinExistence type="inferred from homology"/>
<dbReference type="OrthoDB" id="8607132at2"/>
<dbReference type="Gene3D" id="3.30.700.10">
    <property type="entry name" value="Glycoprotein, Type 4 Pilin"/>
    <property type="match status" value="1"/>
</dbReference>
<accession>A0A2I7N9S1</accession>
<evidence type="ECO:0000256" key="3">
    <source>
        <dbReference type="ARBA" id="ARBA00023157"/>
    </source>
</evidence>
<evidence type="ECO:0000256" key="1">
    <source>
        <dbReference type="ARBA" id="ARBA00005233"/>
    </source>
</evidence>
<evidence type="ECO:0000313" key="6">
    <source>
        <dbReference type="Proteomes" id="UP000236655"/>
    </source>
</evidence>
<evidence type="ECO:0008006" key="7">
    <source>
        <dbReference type="Google" id="ProtNLM"/>
    </source>
</evidence>
<dbReference type="GO" id="GO:0007155">
    <property type="term" value="P:cell adhesion"/>
    <property type="evidence" value="ECO:0007669"/>
    <property type="project" value="InterPro"/>
</dbReference>
<dbReference type="PANTHER" id="PTHR30093">
    <property type="entry name" value="GENERAL SECRETION PATHWAY PROTEIN G"/>
    <property type="match status" value="1"/>
</dbReference>
<dbReference type="InterPro" id="IPR045584">
    <property type="entry name" value="Pilin-like"/>
</dbReference>
<dbReference type="PANTHER" id="PTHR30093:SF34">
    <property type="entry name" value="PREPILIN PEPTIDASE-DEPENDENT PROTEIN D"/>
    <property type="match status" value="1"/>
</dbReference>
<gene>
    <name evidence="5" type="ORF">CUN60_11865</name>
</gene>
<keyword evidence="4" id="KW-0472">Membrane</keyword>
<comment type="similarity">
    <text evidence="1">Belongs to the N-Me-Phe pilin family.</text>
</comment>
<dbReference type="SUPFAM" id="SSF54523">
    <property type="entry name" value="Pili subunits"/>
    <property type="match status" value="1"/>
</dbReference>
<sequence length="142" mass="15418">MYKKGFTIIELMITVAIIGILATIAIPAYNNYVNRAAVSEAIRMAGPAQLAVAEYHSFNSVFPSTKADAGLDPADSYIGKYVTKVEVGANGVISSWLILPSGELGVINYTPAESGMITWVCTKHHLQEVGQYQLRIYHQAVL</sequence>
<evidence type="ECO:0000256" key="4">
    <source>
        <dbReference type="SAM" id="Phobius"/>
    </source>
</evidence>
<dbReference type="EMBL" id="CP024847">
    <property type="protein sequence ID" value="AUR53203.1"/>
    <property type="molecule type" value="Genomic_DNA"/>
</dbReference>
<organism evidence="5 6">
    <name type="scientific">Aquella oligotrophica</name>
    <dbReference type="NCBI Taxonomy" id="2067065"/>
    <lineage>
        <taxon>Bacteria</taxon>
        <taxon>Pseudomonadati</taxon>
        <taxon>Pseudomonadota</taxon>
        <taxon>Betaproteobacteria</taxon>
        <taxon>Neisseriales</taxon>
        <taxon>Neisseriaceae</taxon>
        <taxon>Aquella</taxon>
    </lineage>
</organism>
<dbReference type="Pfam" id="PF07963">
    <property type="entry name" value="N_methyl"/>
    <property type="match status" value="1"/>
</dbReference>
<dbReference type="Pfam" id="PF00114">
    <property type="entry name" value="Pilin"/>
    <property type="match status" value="1"/>
</dbReference>
<dbReference type="KEGG" id="nba:CUN60_11865"/>
<dbReference type="Proteomes" id="UP000236655">
    <property type="component" value="Chromosome"/>
</dbReference>
<evidence type="ECO:0000256" key="2">
    <source>
        <dbReference type="ARBA" id="ARBA00022481"/>
    </source>
</evidence>
<dbReference type="NCBIfam" id="TIGR02532">
    <property type="entry name" value="IV_pilin_GFxxxE"/>
    <property type="match status" value="1"/>
</dbReference>
<reference evidence="6" key="1">
    <citation type="submission" date="2017-11" db="EMBL/GenBank/DDBJ databases">
        <authorList>
            <person name="Chan K.G."/>
            <person name="Lee L.S."/>
        </authorList>
    </citation>
    <scope>NUCLEOTIDE SEQUENCE [LARGE SCALE GENOMIC DNA]</scope>
    <source>
        <strain evidence="6">DSM 100970</strain>
    </source>
</reference>
<evidence type="ECO:0000313" key="5">
    <source>
        <dbReference type="EMBL" id="AUR53203.1"/>
    </source>
</evidence>
<keyword evidence="6" id="KW-1185">Reference proteome</keyword>